<evidence type="ECO:0000256" key="1">
    <source>
        <dbReference type="SAM" id="MobiDB-lite"/>
    </source>
</evidence>
<accession>A0A8H6YSL1</accession>
<protein>
    <submittedName>
        <fullName evidence="2">Uncharacterized protein</fullName>
    </submittedName>
</protein>
<keyword evidence="3" id="KW-1185">Reference proteome</keyword>
<feature type="compositionally biased region" description="Polar residues" evidence="1">
    <location>
        <begin position="16"/>
        <end position="26"/>
    </location>
</feature>
<feature type="compositionally biased region" description="Low complexity" evidence="1">
    <location>
        <begin position="520"/>
        <end position="551"/>
    </location>
</feature>
<dbReference type="Proteomes" id="UP000623467">
    <property type="component" value="Unassembled WGS sequence"/>
</dbReference>
<dbReference type="EMBL" id="JACAZH010000007">
    <property type="protein sequence ID" value="KAF7363829.1"/>
    <property type="molecule type" value="Genomic_DNA"/>
</dbReference>
<feature type="compositionally biased region" description="Low complexity" evidence="1">
    <location>
        <begin position="601"/>
        <end position="610"/>
    </location>
</feature>
<feature type="compositionally biased region" description="Low complexity" evidence="1">
    <location>
        <begin position="166"/>
        <end position="184"/>
    </location>
</feature>
<feature type="region of interest" description="Disordered" evidence="1">
    <location>
        <begin position="294"/>
        <end position="345"/>
    </location>
</feature>
<comment type="caution">
    <text evidence="2">The sequence shown here is derived from an EMBL/GenBank/DDBJ whole genome shotgun (WGS) entry which is preliminary data.</text>
</comment>
<feature type="region of interest" description="Disordered" evidence="1">
    <location>
        <begin position="1074"/>
        <end position="1099"/>
    </location>
</feature>
<organism evidence="2 3">
    <name type="scientific">Mycena sanguinolenta</name>
    <dbReference type="NCBI Taxonomy" id="230812"/>
    <lineage>
        <taxon>Eukaryota</taxon>
        <taxon>Fungi</taxon>
        <taxon>Dikarya</taxon>
        <taxon>Basidiomycota</taxon>
        <taxon>Agaricomycotina</taxon>
        <taxon>Agaricomycetes</taxon>
        <taxon>Agaricomycetidae</taxon>
        <taxon>Agaricales</taxon>
        <taxon>Marasmiineae</taxon>
        <taxon>Mycenaceae</taxon>
        <taxon>Mycena</taxon>
    </lineage>
</organism>
<proteinExistence type="predicted"/>
<sequence length="1183" mass="126353">MPIPTSQRHSRPNSPPTNVNGSTTTPLRPRLSGVFNTPSSGTAYSPTVTSGSQAQKLNIVTRVAIEGKAKHGDDGAGIKMYLKISVPVDSVTPGSTIPLFPEENVKILSSQVHPLDNNSVPYDFSSDLCPLLHHAARALNLPSRSPEAYHAAFGLSPPATSASVAGSVRSTKSNGSSSSNRAATPPVDTKYTGHILISNYHISYILPKVFPTRYQDSDGYARSSGSLRHSSIIERNTVQFMAAIDMFVPYASRPPRSPYLVSIPTPRCLHNNIRLRIFPPSAVSTSFASLSSADEDGGSWDLTSDPHVTRATSSRQSRAGSYSYGNIADDESSDSSTTGFSEGCGIQGTFPSAERIRVRWAKPMKVVGSGDGRRRVGVKDVKGDMSCAVLGKMWDAEHQREGILMNVEYKGTCKGVWYSGVATMLGMDVSLEAKGSDISWVPGRLNDWEVGGGAGYMGFDVGALLKPDGPSRHDSLESSYSNGGPQIFLNAERSISRQSSMSSSSSLLRGPLPQNVPEYSFEGSAPSSSSVSAQTTSIESSVGSLPSSTPSIDPTPRPPGVPLTLHINMNELSLPASKNTFSFWISGTVLITPRPRPVPIPSSSRSASPVRNEHDADNTPPLIDPESIVIPRFTVLAADNETVALLVRNDVSSVDSPPCTVEVSQPGTPSHHGEQRAAGQSKTVLQRGDYTKCVERARIAVRPAVVFASSSSSVNGVVAGPTGKLHPPSRPRTPNSGMTSRDRVSSLVSASAPTRAMSLLGMVPARPKRDGALMIPSVVATITPLVVMPDNPTSRLASVPSAYAVRVTLAAPVDAESDWLEFGLAKHGDGASGSGAAGGPPKVDIVSVSVDDVPVLYETSVAVKQEEPGVGLPFEQMSGQEWVSWVKLRVGAAGGGRVVVDYVVKDVDGQSSSDRKGKMKARDFTQFDVYLPSFGIPVGRLEVNIDGLEISSLRSNFSHHQSIQSGRRLLHYSLHPFFYPHISLDIRLDRPHHYSLYHSSAISSSFGQLSMLLVSWTLLILGTVYLVQLNSAVSRLSNSLTVNPVWNDPLEPVTITTTAFQGTRWQWFTSETSLDLPASEPPEPSPTSSPSVALTSSPPAPSVVDAPKIIPTLTAESSTSIALYKPFCFQYKLARGRHGHGGRKTSLGCGETLAVGAENIPLSPGPYLIYERITICYDCMFMI</sequence>
<feature type="region of interest" description="Disordered" evidence="1">
    <location>
        <begin position="595"/>
        <end position="623"/>
    </location>
</feature>
<evidence type="ECO:0000313" key="2">
    <source>
        <dbReference type="EMBL" id="KAF7363829.1"/>
    </source>
</evidence>
<reference evidence="2" key="1">
    <citation type="submission" date="2020-05" db="EMBL/GenBank/DDBJ databases">
        <title>Mycena genomes resolve the evolution of fungal bioluminescence.</title>
        <authorList>
            <person name="Tsai I.J."/>
        </authorList>
    </citation>
    <scope>NUCLEOTIDE SEQUENCE</scope>
    <source>
        <strain evidence="2">160909Yilan</strain>
    </source>
</reference>
<feature type="region of interest" description="Disordered" evidence="1">
    <location>
        <begin position="500"/>
        <end position="563"/>
    </location>
</feature>
<feature type="region of interest" description="Disordered" evidence="1">
    <location>
        <begin position="655"/>
        <end position="683"/>
    </location>
</feature>
<feature type="region of interest" description="Disordered" evidence="1">
    <location>
        <begin position="164"/>
        <end position="185"/>
    </location>
</feature>
<feature type="region of interest" description="Disordered" evidence="1">
    <location>
        <begin position="718"/>
        <end position="742"/>
    </location>
</feature>
<dbReference type="OrthoDB" id="3210731at2759"/>
<evidence type="ECO:0000313" key="3">
    <source>
        <dbReference type="Proteomes" id="UP000623467"/>
    </source>
</evidence>
<name>A0A8H6YSL1_9AGAR</name>
<gene>
    <name evidence="2" type="ORF">MSAN_01040900</name>
</gene>
<feature type="compositionally biased region" description="Polar residues" evidence="1">
    <location>
        <begin position="310"/>
        <end position="324"/>
    </location>
</feature>
<feature type="region of interest" description="Disordered" evidence="1">
    <location>
        <begin position="1"/>
        <end position="49"/>
    </location>
</feature>
<dbReference type="AlphaFoldDB" id="A0A8H6YSL1"/>
<feature type="compositionally biased region" description="Polar residues" evidence="1">
    <location>
        <begin position="34"/>
        <end position="49"/>
    </location>
</feature>